<evidence type="ECO:0000256" key="1">
    <source>
        <dbReference type="SAM" id="Coils"/>
    </source>
</evidence>
<dbReference type="Pfam" id="PF19233">
    <property type="entry name" value="DUF5886"/>
    <property type="match status" value="1"/>
</dbReference>
<accession>L7RC58</accession>
<dbReference type="EMBL" id="JX962719">
    <property type="protein sequence ID" value="AGC01852.1"/>
    <property type="molecule type" value="Genomic_DNA"/>
</dbReference>
<organism evidence="2 3">
    <name type="scientific">Acanthamoeba polyphaga moumouvirus</name>
    <dbReference type="NCBI Taxonomy" id="1269028"/>
    <lineage>
        <taxon>Viruses</taxon>
        <taxon>Varidnaviria</taxon>
        <taxon>Bamfordvirae</taxon>
        <taxon>Nucleocytoviricota</taxon>
        <taxon>Megaviricetes</taxon>
        <taxon>Imitervirales</taxon>
        <taxon>Mimiviridae</taxon>
        <taxon>Megamimivirinae</taxon>
        <taxon>Moumouvirus</taxon>
    </lineage>
</organism>
<evidence type="ECO:0000313" key="2">
    <source>
        <dbReference type="EMBL" id="AGC01852.1"/>
    </source>
</evidence>
<dbReference type="Proteomes" id="UP000201640">
    <property type="component" value="Segment"/>
</dbReference>
<dbReference type="KEGG" id="vg:14445402"/>
<protein>
    <submittedName>
        <fullName evidence="2">Uncharacterized protein</fullName>
    </submittedName>
</protein>
<keyword evidence="3" id="KW-1185">Reference proteome</keyword>
<keyword evidence="1" id="KW-0175">Coiled coil</keyword>
<name>L7RC58_9VIRU</name>
<dbReference type="RefSeq" id="YP_007354288.1">
    <property type="nucleotide sequence ID" value="NC_020104.1"/>
</dbReference>
<evidence type="ECO:0000313" key="3">
    <source>
        <dbReference type="Proteomes" id="UP000201640"/>
    </source>
</evidence>
<sequence length="326" mass="39009">MASLKDYYTIFTNSNLNKIKNIKFLVFCNDDIKKNISELLDIDRNSLNSYNGTCCVCVGITDTIMQIIEGKYFNIFYRIYFTIYAQDDEPVKYIVYDLEDYEFYDVFFRYNPTELKITECNGYKCRQEISVCDTGIWCTSCHGEFNDDVTNLDYIMYKSIKFYNFPKKCILHIEKVETPLDLSNIDDLNNIMNTINSHKNNLDNLLYSINNWENILEKEIEEIKNKRKYEYEQNKIELNDIIKREGLNIDDCNEILNNIQNKINQINLNKKIQEKEKLIKKYESEIKIQEQSFFEKNKDLEKEKKELEEKIKLIEQEKNNLQNLTN</sequence>
<dbReference type="GeneID" id="14445402"/>
<proteinExistence type="predicted"/>
<reference evidence="2 3" key="1">
    <citation type="journal article" date="2012" name="Genome Biol. Evol.">
        <title>Related Giant Viruses in Distant Locations and Different Habitats: Acanthamoeba polyphaga moumouvirus Represents a Third Lineage of the Mimiviridae That Is Close to the Megavirus Lineage.</title>
        <authorList>
            <person name="Yoosuf N."/>
            <person name="Yutin N."/>
            <person name="Colson P."/>
            <person name="Shabalina S.A."/>
            <person name="Pagnier I."/>
            <person name="Robert C."/>
            <person name="Azza S."/>
            <person name="Klose T."/>
            <person name="Wong J."/>
            <person name="Rossmann M.G."/>
            <person name="La Scola B."/>
            <person name="Raoult D."/>
            <person name="Koonin E.V."/>
        </authorList>
    </citation>
    <scope>NUCLEOTIDE SEQUENCE [LARGE SCALE GENOMIC DNA]</scope>
    <source>
        <strain evidence="2 3">M10A</strain>
    </source>
</reference>
<dbReference type="InterPro" id="IPR045368">
    <property type="entry name" value="DUF5886"/>
</dbReference>
<gene>
    <name evidence="2" type="ORF">Moumou_00312</name>
</gene>
<dbReference type="OrthoDB" id="39274at10239"/>
<feature type="coiled-coil region" evidence="1">
    <location>
        <begin position="249"/>
        <end position="324"/>
    </location>
</feature>